<name>A0A7S1JAS6_9EUGL</name>
<accession>A0A7S1JAS6</accession>
<sequence length="303" mass="33611">MPLVSVGTCRTSRADIELFYETFGDPKDEALILIMGLGAQMLGWDERLCENLAAKGYYVVRFDNRDCGLSCHLDDLGLPYFIINYLKRWCGMQPWTPYTLSDMALDVVRLMDALEIPSAHIAGASMGGMIGQILTMEHPDRVRSLCSIMSTTGASGLPQPSFSMLLQMIKPAPSDREGRIAHSIKTIQMLTKPEDVDTVRTRAYVERCLDRTMWRAGTSRQLCAVAATPDRTAALRSIRMTIPVLVMHGVHDPLVTFAHGEATHAAVPHSELRALDMGHIMVPRNIEAIAEGLHHNAQKAQRQ</sequence>
<dbReference type="AlphaFoldDB" id="A0A7S1JAS6"/>
<dbReference type="GO" id="GO:0004806">
    <property type="term" value="F:triacylglycerol lipase activity"/>
    <property type="evidence" value="ECO:0007669"/>
    <property type="project" value="TreeGrafter"/>
</dbReference>
<gene>
    <name evidence="2" type="ORF">EGYM00392_LOCUS49231</name>
</gene>
<dbReference type="InterPro" id="IPR000073">
    <property type="entry name" value="AB_hydrolase_1"/>
</dbReference>
<dbReference type="Gene3D" id="3.40.50.1820">
    <property type="entry name" value="alpha/beta hydrolase"/>
    <property type="match status" value="1"/>
</dbReference>
<dbReference type="PANTHER" id="PTHR43433:SF5">
    <property type="entry name" value="AB HYDROLASE-1 DOMAIN-CONTAINING PROTEIN"/>
    <property type="match status" value="1"/>
</dbReference>
<protein>
    <recommendedName>
        <fullName evidence="1">AB hydrolase-1 domain-containing protein</fullName>
    </recommendedName>
</protein>
<dbReference type="Pfam" id="PF00561">
    <property type="entry name" value="Abhydrolase_1"/>
    <property type="match status" value="1"/>
</dbReference>
<evidence type="ECO:0000259" key="1">
    <source>
        <dbReference type="Pfam" id="PF00561"/>
    </source>
</evidence>
<proteinExistence type="predicted"/>
<dbReference type="SUPFAM" id="SSF53474">
    <property type="entry name" value="alpha/beta-Hydrolases"/>
    <property type="match status" value="1"/>
</dbReference>
<evidence type="ECO:0000313" key="2">
    <source>
        <dbReference type="EMBL" id="CAD9038071.1"/>
    </source>
</evidence>
<dbReference type="GO" id="GO:0046503">
    <property type="term" value="P:glycerolipid catabolic process"/>
    <property type="evidence" value="ECO:0007669"/>
    <property type="project" value="TreeGrafter"/>
</dbReference>
<dbReference type="PANTHER" id="PTHR43433">
    <property type="entry name" value="HYDROLASE, ALPHA/BETA FOLD FAMILY PROTEIN"/>
    <property type="match status" value="1"/>
</dbReference>
<feature type="domain" description="AB hydrolase-1" evidence="1">
    <location>
        <begin position="30"/>
        <end position="281"/>
    </location>
</feature>
<dbReference type="EMBL" id="HBGA01132971">
    <property type="protein sequence ID" value="CAD9038071.1"/>
    <property type="molecule type" value="Transcribed_RNA"/>
</dbReference>
<dbReference type="InterPro" id="IPR029058">
    <property type="entry name" value="AB_hydrolase_fold"/>
</dbReference>
<dbReference type="InterPro" id="IPR050471">
    <property type="entry name" value="AB_hydrolase"/>
</dbReference>
<organism evidence="2">
    <name type="scientific">Eutreptiella gymnastica</name>
    <dbReference type="NCBI Taxonomy" id="73025"/>
    <lineage>
        <taxon>Eukaryota</taxon>
        <taxon>Discoba</taxon>
        <taxon>Euglenozoa</taxon>
        <taxon>Euglenida</taxon>
        <taxon>Spirocuta</taxon>
        <taxon>Euglenophyceae</taxon>
        <taxon>Eutreptiales</taxon>
        <taxon>Eutreptiaceae</taxon>
        <taxon>Eutreptiella</taxon>
    </lineage>
</organism>
<reference evidence="2" key="1">
    <citation type="submission" date="2021-01" db="EMBL/GenBank/DDBJ databases">
        <authorList>
            <person name="Corre E."/>
            <person name="Pelletier E."/>
            <person name="Niang G."/>
            <person name="Scheremetjew M."/>
            <person name="Finn R."/>
            <person name="Kale V."/>
            <person name="Holt S."/>
            <person name="Cochrane G."/>
            <person name="Meng A."/>
            <person name="Brown T."/>
            <person name="Cohen L."/>
        </authorList>
    </citation>
    <scope>NUCLEOTIDE SEQUENCE</scope>
    <source>
        <strain evidence="2">NIES-381</strain>
    </source>
</reference>